<dbReference type="eggNOG" id="KOG1347">
    <property type="taxonomic scope" value="Eukaryota"/>
</dbReference>
<feature type="transmembrane region" description="Helical" evidence="6">
    <location>
        <begin position="147"/>
        <end position="165"/>
    </location>
</feature>
<feature type="transmembrane region" description="Helical" evidence="6">
    <location>
        <begin position="245"/>
        <end position="265"/>
    </location>
</feature>
<dbReference type="EnsemblPlants" id="KQJ97526">
    <property type="protein sequence ID" value="KQJ97526"/>
    <property type="gene ID" value="BRADI_3g31580v3"/>
</dbReference>
<protein>
    <recommendedName>
        <fullName evidence="6">Protein DETOXIFICATION</fullName>
    </recommendedName>
    <alternativeName>
        <fullName evidence="6">Multidrug and toxic compound extrusion protein</fullName>
    </alternativeName>
</protein>
<dbReference type="STRING" id="15368.I1I5J3"/>
<dbReference type="EMBL" id="CM000882">
    <property type="protein sequence ID" value="KQJ97526.1"/>
    <property type="molecule type" value="Genomic_DNA"/>
</dbReference>
<dbReference type="RefSeq" id="XP_003571986.3">
    <property type="nucleotide sequence ID" value="XM_003571938.4"/>
</dbReference>
<dbReference type="Gramene" id="KQJ97526">
    <property type="protein sequence ID" value="KQJ97526"/>
    <property type="gene ID" value="BRADI_3g31580v3"/>
</dbReference>
<feature type="transmembrane region" description="Helical" evidence="6">
    <location>
        <begin position="474"/>
        <end position="494"/>
    </location>
</feature>
<dbReference type="Proteomes" id="UP000008810">
    <property type="component" value="Chromosome 3"/>
</dbReference>
<dbReference type="CDD" id="cd13132">
    <property type="entry name" value="MATE_eukaryotic"/>
    <property type="match status" value="1"/>
</dbReference>
<evidence type="ECO:0000256" key="1">
    <source>
        <dbReference type="ARBA" id="ARBA00004141"/>
    </source>
</evidence>
<name>I1I5J3_BRADI</name>
<keyword evidence="5 6" id="KW-0472">Membrane</keyword>
<dbReference type="PANTHER" id="PTHR11206">
    <property type="entry name" value="MULTIDRUG RESISTANCE PROTEIN"/>
    <property type="match status" value="1"/>
</dbReference>
<dbReference type="InterPro" id="IPR002528">
    <property type="entry name" value="MATE_fam"/>
</dbReference>
<keyword evidence="4 6" id="KW-1133">Transmembrane helix</keyword>
<dbReference type="GO" id="GO:0022857">
    <property type="term" value="F:transmembrane transporter activity"/>
    <property type="evidence" value="ECO:0000318"/>
    <property type="project" value="GO_Central"/>
</dbReference>
<dbReference type="InterPro" id="IPR045069">
    <property type="entry name" value="MATE_euk"/>
</dbReference>
<reference evidence="8" key="3">
    <citation type="submission" date="2018-08" db="UniProtKB">
        <authorList>
            <consortium name="EnsemblPlants"/>
        </authorList>
    </citation>
    <scope>IDENTIFICATION</scope>
    <source>
        <strain evidence="8">cv. Bd21</strain>
    </source>
</reference>
<dbReference type="AlphaFoldDB" id="I1I5J3"/>
<dbReference type="SMR" id="I1I5J3"/>
<accession>I1I5J3</accession>
<comment type="caution">
    <text evidence="6">Lacks conserved residue(s) required for the propagation of feature annotation.</text>
</comment>
<dbReference type="GO" id="GO:1990961">
    <property type="term" value="P:xenobiotic detoxification by transmembrane export across the plasma membrane"/>
    <property type="evidence" value="ECO:0007669"/>
    <property type="project" value="InterPro"/>
</dbReference>
<evidence type="ECO:0000256" key="4">
    <source>
        <dbReference type="ARBA" id="ARBA00022989"/>
    </source>
</evidence>
<dbReference type="HOGENOM" id="CLU_012893_1_0_1"/>
<dbReference type="GeneID" id="100846516"/>
<feature type="transmembrane region" description="Helical" evidence="6">
    <location>
        <begin position="406"/>
        <end position="427"/>
    </location>
</feature>
<comment type="subcellular location">
    <subcellularLocation>
        <location evidence="1">Membrane</location>
        <topology evidence="1">Multi-pass membrane protein</topology>
    </subcellularLocation>
</comment>
<evidence type="ECO:0000256" key="5">
    <source>
        <dbReference type="ARBA" id="ARBA00023136"/>
    </source>
</evidence>
<reference evidence="7 8" key="1">
    <citation type="journal article" date="2010" name="Nature">
        <title>Genome sequencing and analysis of the model grass Brachypodium distachyon.</title>
        <authorList>
            <consortium name="International Brachypodium Initiative"/>
        </authorList>
    </citation>
    <scope>NUCLEOTIDE SEQUENCE [LARGE SCALE GENOMIC DNA]</scope>
    <source>
        <strain evidence="7">Bd21</strain>
        <strain evidence="8">cv. Bd21</strain>
    </source>
</reference>
<dbReference type="NCBIfam" id="TIGR00797">
    <property type="entry name" value="matE"/>
    <property type="match status" value="1"/>
</dbReference>
<evidence type="ECO:0000256" key="3">
    <source>
        <dbReference type="ARBA" id="ARBA00022692"/>
    </source>
</evidence>
<feature type="transmembrane region" description="Helical" evidence="6">
    <location>
        <begin position="375"/>
        <end position="394"/>
    </location>
</feature>
<dbReference type="Pfam" id="PF01554">
    <property type="entry name" value="MatE"/>
    <property type="match status" value="2"/>
</dbReference>
<reference evidence="7" key="2">
    <citation type="submission" date="2017-06" db="EMBL/GenBank/DDBJ databases">
        <title>WGS assembly of Brachypodium distachyon.</title>
        <authorList>
            <consortium name="The International Brachypodium Initiative"/>
            <person name="Lucas S."/>
            <person name="Harmon-Smith M."/>
            <person name="Lail K."/>
            <person name="Tice H."/>
            <person name="Grimwood J."/>
            <person name="Bruce D."/>
            <person name="Barry K."/>
            <person name="Shu S."/>
            <person name="Lindquist E."/>
            <person name="Wang M."/>
            <person name="Pitluck S."/>
            <person name="Vogel J.P."/>
            <person name="Garvin D.F."/>
            <person name="Mockler T.C."/>
            <person name="Schmutz J."/>
            <person name="Rokhsar D."/>
            <person name="Bevan M.W."/>
        </authorList>
    </citation>
    <scope>NUCLEOTIDE SEQUENCE</scope>
    <source>
        <strain evidence="7">Bd21</strain>
    </source>
</reference>
<dbReference type="GO" id="GO:0042910">
    <property type="term" value="F:xenobiotic transmembrane transporter activity"/>
    <property type="evidence" value="ECO:0007669"/>
    <property type="project" value="InterPro"/>
</dbReference>
<comment type="similarity">
    <text evidence="2 6">Belongs to the multi antimicrobial extrusion (MATE) (TC 2.A.66.1) family.</text>
</comment>
<evidence type="ECO:0000313" key="8">
    <source>
        <dbReference type="EnsemblPlants" id="KQJ97526"/>
    </source>
</evidence>
<feature type="transmembrane region" description="Helical" evidence="6">
    <location>
        <begin position="448"/>
        <end position="468"/>
    </location>
</feature>
<proteinExistence type="inferred from homology"/>
<organism evidence="8">
    <name type="scientific">Brachypodium distachyon</name>
    <name type="common">Purple false brome</name>
    <name type="synonym">Trachynia distachya</name>
    <dbReference type="NCBI Taxonomy" id="15368"/>
    <lineage>
        <taxon>Eukaryota</taxon>
        <taxon>Viridiplantae</taxon>
        <taxon>Streptophyta</taxon>
        <taxon>Embryophyta</taxon>
        <taxon>Tracheophyta</taxon>
        <taxon>Spermatophyta</taxon>
        <taxon>Magnoliopsida</taxon>
        <taxon>Liliopsida</taxon>
        <taxon>Poales</taxon>
        <taxon>Poaceae</taxon>
        <taxon>BOP clade</taxon>
        <taxon>Pooideae</taxon>
        <taxon>Stipodae</taxon>
        <taxon>Brachypodieae</taxon>
        <taxon>Brachypodium</taxon>
    </lineage>
</organism>
<evidence type="ECO:0000256" key="2">
    <source>
        <dbReference type="ARBA" id="ARBA00010199"/>
    </source>
</evidence>
<gene>
    <name evidence="8" type="primary">LOC100846516</name>
    <name evidence="7" type="ORF">BRADI_3g31580v3</name>
</gene>
<dbReference type="GO" id="GO:0016020">
    <property type="term" value="C:membrane"/>
    <property type="evidence" value="ECO:0000318"/>
    <property type="project" value="GO_Central"/>
</dbReference>
<dbReference type="GO" id="GO:0015297">
    <property type="term" value="F:antiporter activity"/>
    <property type="evidence" value="ECO:0007669"/>
    <property type="project" value="InterPro"/>
</dbReference>
<feature type="transmembrane region" description="Helical" evidence="6">
    <location>
        <begin position="213"/>
        <end position="233"/>
    </location>
</feature>
<evidence type="ECO:0000313" key="7">
    <source>
        <dbReference type="EMBL" id="KQJ97526.1"/>
    </source>
</evidence>
<keyword evidence="3 6" id="KW-0812">Transmembrane</keyword>
<dbReference type="OrthoDB" id="2126698at2759"/>
<evidence type="ECO:0000313" key="9">
    <source>
        <dbReference type="Proteomes" id="UP000008810"/>
    </source>
</evidence>
<dbReference type="OMA" id="CMITMMF"/>
<evidence type="ECO:0000256" key="6">
    <source>
        <dbReference type="RuleBase" id="RU004914"/>
    </source>
</evidence>
<keyword evidence="9" id="KW-1185">Reference proteome</keyword>
<sequence>MCEGLIDRPLLSCRCNAKDGGGGVAVAPGNDVAKVVLSKPAAAAPVLADRPSSLTKATASKEAASILGLSLPMIMTGLILYVRPMISMLFLGRLGDLALAGGSLAMGFANITGYSVLSGLAAGMEPVCGQAVGAKNLPLVGATARRMVLLLLAASLPVGFLWAQMESLLLLCGQDASVSAMAQRYVLFSLPDLFFQCFLHPLRLYLRAQSINLPLTISATLAVAVHLPINYLFVTVLGLGVEGVALAAALTNLNLVLFLLAYVYVSGVHHATGGLFGFSSVSGFFEDVAGWARLARLAVESCASVCLEWWWYEIMVLLCGLLANPEATVASMGVLIQTTSLLYIFPSSLGYGVSTRVSNELGANRPRSARAAARAGLALAALQGVVSCMFAVAVRGVWARMFTSDAAILALTASVLPVLGMCELGNCPQTVGCGVLRGSARPSAGARINLGAFYGVGMPVALGLAFWAGMGFGGLWLGLLAAQAACVAVMLVVVGRTDWDRQAQLAQVLAGVAADDDVESGGGGGCVKGNVDGGKEVNVAAPHGDEDSSLLVTVVGLTGDMP</sequence>
<feature type="transmembrane region" description="Helical" evidence="6">
    <location>
        <begin position="63"/>
        <end position="82"/>
    </location>
</feature>